<dbReference type="AlphaFoldDB" id="A0A1T4V1G8"/>
<feature type="transmembrane region" description="Helical" evidence="1">
    <location>
        <begin position="89"/>
        <end position="109"/>
    </location>
</feature>
<dbReference type="Proteomes" id="UP000242432">
    <property type="component" value="Unassembled WGS sequence"/>
</dbReference>
<feature type="transmembrane region" description="Helical" evidence="1">
    <location>
        <begin position="63"/>
        <end position="83"/>
    </location>
</feature>
<dbReference type="InterPro" id="IPR000620">
    <property type="entry name" value="EamA_dom"/>
</dbReference>
<feature type="transmembrane region" description="Helical" evidence="1">
    <location>
        <begin position="30"/>
        <end position="51"/>
    </location>
</feature>
<feature type="domain" description="EamA" evidence="2">
    <location>
        <begin position="9"/>
        <end position="133"/>
    </location>
</feature>
<sequence length="296" mass="32988">MLSVFLKLHLSVFIAGFTGLFGRLVSLDAFWIVFFRMLLGGVVLAAFLIVFRKLRWLGFKGTISCMIAGAILCTHLILFYLAIKLSNVSIGVVCVSTIGFFVALIEPFIVKTKFSFTDVVYSLLAILGVLVIFGFDSRYRLGIAVGIACAVFSAIYSIYNKRIALKYDNYSLISWQLLGGTIFMAMLLPFYYLIEGQWSLHFSFSDAFYLLLAGVICTAGLYYLQLQVLQTLSAFTVMLSYNLEPVYSIILAMILFDEASELNTSFYVGILVIIISVALKTTKSIHVANRVRNIGN</sequence>
<keyword evidence="1" id="KW-0812">Transmembrane</keyword>
<evidence type="ECO:0000259" key="2">
    <source>
        <dbReference type="Pfam" id="PF00892"/>
    </source>
</evidence>
<feature type="transmembrane region" description="Helical" evidence="1">
    <location>
        <begin position="171"/>
        <end position="194"/>
    </location>
</feature>
<dbReference type="SUPFAM" id="SSF103481">
    <property type="entry name" value="Multidrug resistance efflux transporter EmrE"/>
    <property type="match status" value="2"/>
</dbReference>
<dbReference type="GO" id="GO:0016020">
    <property type="term" value="C:membrane"/>
    <property type="evidence" value="ECO:0007669"/>
    <property type="project" value="InterPro"/>
</dbReference>
<feature type="domain" description="EamA" evidence="2">
    <location>
        <begin position="141"/>
        <end position="279"/>
    </location>
</feature>
<gene>
    <name evidence="3" type="ORF">SAMN02745213_00537</name>
</gene>
<feature type="transmembrane region" description="Helical" evidence="1">
    <location>
        <begin position="262"/>
        <end position="282"/>
    </location>
</feature>
<feature type="transmembrane region" description="Helical" evidence="1">
    <location>
        <begin position="116"/>
        <end position="135"/>
    </location>
</feature>
<dbReference type="STRING" id="83771.SAMN02910357_02558"/>
<keyword evidence="1" id="KW-0472">Membrane</keyword>
<dbReference type="Pfam" id="PF00892">
    <property type="entry name" value="EamA"/>
    <property type="match status" value="2"/>
</dbReference>
<accession>A0A1T4V1G8</accession>
<evidence type="ECO:0000256" key="1">
    <source>
        <dbReference type="SAM" id="Phobius"/>
    </source>
</evidence>
<feature type="transmembrane region" description="Helical" evidence="1">
    <location>
        <begin position="206"/>
        <end position="224"/>
    </location>
</feature>
<keyword evidence="1" id="KW-1133">Transmembrane helix</keyword>
<feature type="transmembrane region" description="Helical" evidence="1">
    <location>
        <begin position="5"/>
        <end position="24"/>
    </location>
</feature>
<dbReference type="InterPro" id="IPR037185">
    <property type="entry name" value="EmrE-like"/>
</dbReference>
<name>A0A1T4V1G8_9GAMM</name>
<feature type="transmembrane region" description="Helical" evidence="1">
    <location>
        <begin position="141"/>
        <end position="159"/>
    </location>
</feature>
<dbReference type="RefSeq" id="WP_078928107.1">
    <property type="nucleotide sequence ID" value="NZ_FUXX01000005.1"/>
</dbReference>
<proteinExistence type="predicted"/>
<organism evidence="3 4">
    <name type="scientific">Succinivibrio dextrinosolvens DSM 3072</name>
    <dbReference type="NCBI Taxonomy" id="1123324"/>
    <lineage>
        <taxon>Bacteria</taxon>
        <taxon>Pseudomonadati</taxon>
        <taxon>Pseudomonadota</taxon>
        <taxon>Gammaproteobacteria</taxon>
        <taxon>Aeromonadales</taxon>
        <taxon>Succinivibrionaceae</taxon>
        <taxon>Succinivibrio</taxon>
    </lineage>
</organism>
<dbReference type="EMBL" id="FUXX01000005">
    <property type="protein sequence ID" value="SKA58786.1"/>
    <property type="molecule type" value="Genomic_DNA"/>
</dbReference>
<evidence type="ECO:0000313" key="4">
    <source>
        <dbReference type="Proteomes" id="UP000242432"/>
    </source>
</evidence>
<reference evidence="4" key="1">
    <citation type="submission" date="2017-02" db="EMBL/GenBank/DDBJ databases">
        <authorList>
            <person name="Varghese N."/>
            <person name="Submissions S."/>
        </authorList>
    </citation>
    <scope>NUCLEOTIDE SEQUENCE [LARGE SCALE GENOMIC DNA]</scope>
    <source>
        <strain evidence="4">DSM 3072</strain>
    </source>
</reference>
<feature type="transmembrane region" description="Helical" evidence="1">
    <location>
        <begin position="236"/>
        <end position="256"/>
    </location>
</feature>
<protein>
    <submittedName>
        <fullName evidence="3">Threonine/homoserine efflux transporter RhtA</fullName>
    </submittedName>
</protein>
<keyword evidence="4" id="KW-1185">Reference proteome</keyword>
<evidence type="ECO:0000313" key="3">
    <source>
        <dbReference type="EMBL" id="SKA58786.1"/>
    </source>
</evidence>
<dbReference type="PANTHER" id="PTHR22911">
    <property type="entry name" value="ACYL-MALONYL CONDENSING ENZYME-RELATED"/>
    <property type="match status" value="1"/>
</dbReference>
<dbReference type="PANTHER" id="PTHR22911:SF79">
    <property type="entry name" value="MOBA-LIKE NTP TRANSFERASE DOMAIN-CONTAINING PROTEIN"/>
    <property type="match status" value="1"/>
</dbReference>